<evidence type="ECO:0000259" key="4">
    <source>
        <dbReference type="SMART" id="SM00965"/>
    </source>
</evidence>
<evidence type="ECO:0000256" key="1">
    <source>
        <dbReference type="ARBA" id="ARBA00022448"/>
    </source>
</evidence>
<dbReference type="Gene3D" id="3.55.50.30">
    <property type="match status" value="1"/>
</dbReference>
<dbReference type="GO" id="GO:0019867">
    <property type="term" value="C:outer membrane"/>
    <property type="evidence" value="ECO:0007669"/>
    <property type="project" value="InterPro"/>
</dbReference>
<gene>
    <name evidence="5" type="primary">bfrF_2</name>
    <name evidence="5" type="ORF">SAMEA1982600_03455</name>
    <name evidence="6" type="ORF">SAMEA3906486_05090</name>
</gene>
<dbReference type="PROSITE" id="PS51257">
    <property type="entry name" value="PROKAR_LIPOPROTEIN"/>
    <property type="match status" value="1"/>
</dbReference>
<evidence type="ECO:0000256" key="2">
    <source>
        <dbReference type="ARBA" id="ARBA00023136"/>
    </source>
</evidence>
<dbReference type="RefSeq" id="WP_066133534.1">
    <property type="nucleotide sequence ID" value="NZ_FKBS01000017.1"/>
</dbReference>
<dbReference type="InterPro" id="IPR011662">
    <property type="entry name" value="Secretin/TonB_short_N"/>
</dbReference>
<evidence type="ECO:0000313" key="8">
    <source>
        <dbReference type="Proteomes" id="UP000077037"/>
    </source>
</evidence>
<dbReference type="SMART" id="SM00965">
    <property type="entry name" value="STN"/>
    <property type="match status" value="1"/>
</dbReference>
<feature type="domain" description="Secretin/TonB short N-terminal" evidence="4">
    <location>
        <begin position="61"/>
        <end position="115"/>
    </location>
</feature>
<name>A0A157QA11_9BORD</name>
<keyword evidence="7" id="KW-1185">Reference proteome</keyword>
<keyword evidence="5" id="KW-0675">Receptor</keyword>
<evidence type="ECO:0000313" key="6">
    <source>
        <dbReference type="EMBL" id="SAI74322.1"/>
    </source>
</evidence>
<proteinExistence type="predicted"/>
<keyword evidence="3" id="KW-0998">Cell outer membrane</keyword>
<keyword evidence="1" id="KW-0813">Transport</keyword>
<accession>A0A157QA11</accession>
<keyword evidence="2" id="KW-0472">Membrane</keyword>
<reference evidence="5 8" key="1">
    <citation type="submission" date="2016-03" db="EMBL/GenBank/DDBJ databases">
        <authorList>
            <consortium name="Pathogen Informatics"/>
        </authorList>
    </citation>
    <scope>NUCLEOTIDE SEQUENCE [LARGE SCALE GENOMIC DNA]</scope>
    <source>
        <strain evidence="6 7">H050680373</strain>
        <strain evidence="5 8">NCTC13364</strain>
    </source>
</reference>
<sequence length="234" mass="23857">MASRLNDGRQAGGLAWWTLALVFWASAAACAQTPVGQLIDFDIPAQPLDQALNRYGETAGLSALYPSDLPLGLRSSPVHGRYAPEEALRRLLRGTGLVLAKAATPHGEVFRLTRPVAAQKTGNRAAAGANGAAGYLPRLQAAVMQVLCGDGRTAPGSYGSMFEVAVDETGGAAAVAVISSSGDARRDAALLAGLRQVRTGPPPPASAHVPYLFTLRPAPAGAPSPCLSAAGGAP</sequence>
<dbReference type="SUPFAM" id="SSF74653">
    <property type="entry name" value="TolA/TonB C-terminal domain"/>
    <property type="match status" value="1"/>
</dbReference>
<dbReference type="EMBL" id="FKIF01000010">
    <property type="protein sequence ID" value="SAI74322.1"/>
    <property type="molecule type" value="Genomic_DNA"/>
</dbReference>
<dbReference type="AlphaFoldDB" id="A0A157QA11"/>
<dbReference type="EMBL" id="FKBS01000017">
    <property type="protein sequence ID" value="SAI42682.1"/>
    <property type="molecule type" value="Genomic_DNA"/>
</dbReference>
<evidence type="ECO:0000313" key="5">
    <source>
        <dbReference type="EMBL" id="SAI42682.1"/>
    </source>
</evidence>
<dbReference type="Proteomes" id="UP000077037">
    <property type="component" value="Unassembled WGS sequence"/>
</dbReference>
<dbReference type="Pfam" id="PF07660">
    <property type="entry name" value="STN"/>
    <property type="match status" value="1"/>
</dbReference>
<protein>
    <submittedName>
        <fullName evidence="5">Ferric siderophore receptor</fullName>
    </submittedName>
</protein>
<evidence type="ECO:0000313" key="7">
    <source>
        <dbReference type="Proteomes" id="UP000076848"/>
    </source>
</evidence>
<dbReference type="STRING" id="288768.SAMEA3906486_05090"/>
<organism evidence="5 8">
    <name type="scientific">Bordetella ansorpii</name>
    <dbReference type="NCBI Taxonomy" id="288768"/>
    <lineage>
        <taxon>Bacteria</taxon>
        <taxon>Pseudomonadati</taxon>
        <taxon>Pseudomonadota</taxon>
        <taxon>Betaproteobacteria</taxon>
        <taxon>Burkholderiales</taxon>
        <taxon>Alcaligenaceae</taxon>
        <taxon>Bordetella</taxon>
    </lineage>
</organism>
<dbReference type="Proteomes" id="UP000076848">
    <property type="component" value="Unassembled WGS sequence"/>
</dbReference>
<evidence type="ECO:0000256" key="3">
    <source>
        <dbReference type="ARBA" id="ARBA00023237"/>
    </source>
</evidence>
<dbReference type="OrthoDB" id="8207507at2"/>